<evidence type="ECO:0000313" key="3">
    <source>
        <dbReference type="Proteomes" id="UP001172102"/>
    </source>
</evidence>
<gene>
    <name evidence="2" type="ORF">B0H67DRAFT_586646</name>
</gene>
<sequence length="300" mass="32155">MSTHQTAKTQYVDTTHGTKFAYRRLGTSSGTPLVVLTHFRGVMDKFDPLLINTLAASRTVITVDYAGVGLSTGEVATTVKQSADDILEFLHLIGETEVDVLGFSLGGMVAQLIALNADPARVRVRKLILAGTTPSAGAGIVESPHDDVGTWAGTQNVSIVVFQTLFFPKSREGAAASRQWWDRLNERSAATSGEESATWLSEGFHDGGKGLQAQGAQIGSWGSLEASEGLDGSFARLATLKIPVFVANGHDDYMVPTVNSFVLQQQVPNGQLIVYPNSGHGFLFQYVALFAQHTLLFLEA</sequence>
<dbReference type="InterPro" id="IPR029058">
    <property type="entry name" value="AB_hydrolase_fold"/>
</dbReference>
<dbReference type="PANTHER" id="PTHR43433">
    <property type="entry name" value="HYDROLASE, ALPHA/BETA FOLD FAMILY PROTEIN"/>
    <property type="match status" value="1"/>
</dbReference>
<comment type="caution">
    <text evidence="2">The sequence shown here is derived from an EMBL/GenBank/DDBJ whole genome shotgun (WGS) entry which is preliminary data.</text>
</comment>
<dbReference type="Pfam" id="PF00561">
    <property type="entry name" value="Abhydrolase_1"/>
    <property type="match status" value="1"/>
</dbReference>
<keyword evidence="3" id="KW-1185">Reference proteome</keyword>
<feature type="domain" description="AB hydrolase-1" evidence="1">
    <location>
        <begin position="33"/>
        <end position="284"/>
    </location>
</feature>
<protein>
    <submittedName>
        <fullName evidence="2">Alpha/Beta hydrolase protein</fullName>
    </submittedName>
</protein>
<name>A0AA40DQM9_9PEZI</name>
<evidence type="ECO:0000259" key="1">
    <source>
        <dbReference type="Pfam" id="PF00561"/>
    </source>
</evidence>
<dbReference type="Gene3D" id="3.40.50.1820">
    <property type="entry name" value="alpha/beta hydrolase"/>
    <property type="match status" value="1"/>
</dbReference>
<accession>A0AA40DQM9</accession>
<dbReference type="PANTHER" id="PTHR43433:SF10">
    <property type="entry name" value="AB HYDROLASE-1 DOMAIN-CONTAINING PROTEIN"/>
    <property type="match status" value="1"/>
</dbReference>
<proteinExistence type="predicted"/>
<dbReference type="EMBL" id="JAUKUA010000005">
    <property type="protein sequence ID" value="KAK0711950.1"/>
    <property type="molecule type" value="Genomic_DNA"/>
</dbReference>
<organism evidence="2 3">
    <name type="scientific">Lasiosphaeris hirsuta</name>
    <dbReference type="NCBI Taxonomy" id="260670"/>
    <lineage>
        <taxon>Eukaryota</taxon>
        <taxon>Fungi</taxon>
        <taxon>Dikarya</taxon>
        <taxon>Ascomycota</taxon>
        <taxon>Pezizomycotina</taxon>
        <taxon>Sordariomycetes</taxon>
        <taxon>Sordariomycetidae</taxon>
        <taxon>Sordariales</taxon>
        <taxon>Lasiosphaeriaceae</taxon>
        <taxon>Lasiosphaeris</taxon>
    </lineage>
</organism>
<reference evidence="2" key="1">
    <citation type="submission" date="2023-06" db="EMBL/GenBank/DDBJ databases">
        <title>Genome-scale phylogeny and comparative genomics of the fungal order Sordariales.</title>
        <authorList>
            <consortium name="Lawrence Berkeley National Laboratory"/>
            <person name="Hensen N."/>
            <person name="Bonometti L."/>
            <person name="Westerberg I."/>
            <person name="Brannstrom I.O."/>
            <person name="Guillou S."/>
            <person name="Cros-Aarteil S."/>
            <person name="Calhoun S."/>
            <person name="Haridas S."/>
            <person name="Kuo A."/>
            <person name="Mondo S."/>
            <person name="Pangilinan J."/>
            <person name="Riley R."/>
            <person name="Labutti K."/>
            <person name="Andreopoulos B."/>
            <person name="Lipzen A."/>
            <person name="Chen C."/>
            <person name="Yanf M."/>
            <person name="Daum C."/>
            <person name="Ng V."/>
            <person name="Clum A."/>
            <person name="Steindorff A."/>
            <person name="Ohm R."/>
            <person name="Martin F."/>
            <person name="Silar P."/>
            <person name="Natvig D."/>
            <person name="Lalanne C."/>
            <person name="Gautier V."/>
            <person name="Ament-Velasquez S.L."/>
            <person name="Kruys A."/>
            <person name="Hutchinson M.I."/>
            <person name="Powell A.J."/>
            <person name="Barry K."/>
            <person name="Miller A.N."/>
            <person name="Grigoriev I.V."/>
            <person name="Debuchy R."/>
            <person name="Gladieux P."/>
            <person name="Thoren M.H."/>
            <person name="Johannesson H."/>
        </authorList>
    </citation>
    <scope>NUCLEOTIDE SEQUENCE</scope>
    <source>
        <strain evidence="2">SMH4607-1</strain>
    </source>
</reference>
<dbReference type="InterPro" id="IPR050471">
    <property type="entry name" value="AB_hydrolase"/>
</dbReference>
<dbReference type="GO" id="GO:0016787">
    <property type="term" value="F:hydrolase activity"/>
    <property type="evidence" value="ECO:0007669"/>
    <property type="project" value="UniProtKB-KW"/>
</dbReference>
<dbReference type="InterPro" id="IPR000073">
    <property type="entry name" value="AB_hydrolase_1"/>
</dbReference>
<evidence type="ECO:0000313" key="2">
    <source>
        <dbReference type="EMBL" id="KAK0711950.1"/>
    </source>
</evidence>
<dbReference type="SUPFAM" id="SSF53474">
    <property type="entry name" value="alpha/beta-Hydrolases"/>
    <property type="match status" value="1"/>
</dbReference>
<dbReference type="AlphaFoldDB" id="A0AA40DQM9"/>
<dbReference type="Proteomes" id="UP001172102">
    <property type="component" value="Unassembled WGS sequence"/>
</dbReference>
<keyword evidence="2" id="KW-0378">Hydrolase</keyword>